<keyword evidence="2" id="KW-0472">Membrane</keyword>
<dbReference type="GO" id="GO:0009279">
    <property type="term" value="C:cell outer membrane"/>
    <property type="evidence" value="ECO:0007669"/>
    <property type="project" value="UniProtKB-SubCell"/>
</dbReference>
<evidence type="ECO:0000256" key="1">
    <source>
        <dbReference type="ARBA" id="ARBA00004442"/>
    </source>
</evidence>
<keyword evidence="3" id="KW-0998">Cell outer membrane</keyword>
<dbReference type="SUPFAM" id="SSF56935">
    <property type="entry name" value="Porins"/>
    <property type="match status" value="1"/>
</dbReference>
<dbReference type="InterPro" id="IPR000531">
    <property type="entry name" value="Beta-barrel_TonB"/>
</dbReference>
<evidence type="ECO:0000313" key="5">
    <source>
        <dbReference type="EMBL" id="VAW45946.1"/>
    </source>
</evidence>
<accession>A0A3B0WNQ0</accession>
<sequence length="121" mass="13716">MDHDPVFGNNKIPGIPEHYLQSYLAYKHTSGWSISPNIEWVPTAYYVDLANSYRTENYLLTGISISYSSPRGYELFFDAKNLNDQTYISTTLPIPDAGGTDGNYFYSGEGRAFYAGVSWRF</sequence>
<comment type="subcellular location">
    <subcellularLocation>
        <location evidence="1">Cell outer membrane</location>
    </subcellularLocation>
</comment>
<dbReference type="InterPro" id="IPR010917">
    <property type="entry name" value="TonB_rcpt_CS"/>
</dbReference>
<gene>
    <name evidence="5" type="ORF">MNBD_GAMMA02-1475</name>
</gene>
<dbReference type="InterPro" id="IPR036942">
    <property type="entry name" value="Beta-barrel_TonB_sf"/>
</dbReference>
<protein>
    <recommendedName>
        <fullName evidence="4">TonB-dependent receptor-like beta-barrel domain-containing protein</fullName>
    </recommendedName>
</protein>
<proteinExistence type="predicted"/>
<evidence type="ECO:0000259" key="4">
    <source>
        <dbReference type="Pfam" id="PF00593"/>
    </source>
</evidence>
<dbReference type="Pfam" id="PF00593">
    <property type="entry name" value="TonB_dep_Rec_b-barrel"/>
    <property type="match status" value="1"/>
</dbReference>
<dbReference type="PROSITE" id="PS01156">
    <property type="entry name" value="TONB_DEPENDENT_REC_2"/>
    <property type="match status" value="1"/>
</dbReference>
<feature type="domain" description="TonB-dependent receptor-like beta-barrel" evidence="4">
    <location>
        <begin position="4"/>
        <end position="82"/>
    </location>
</feature>
<evidence type="ECO:0000256" key="2">
    <source>
        <dbReference type="ARBA" id="ARBA00023136"/>
    </source>
</evidence>
<organism evidence="5">
    <name type="scientific">hydrothermal vent metagenome</name>
    <dbReference type="NCBI Taxonomy" id="652676"/>
    <lineage>
        <taxon>unclassified sequences</taxon>
        <taxon>metagenomes</taxon>
        <taxon>ecological metagenomes</taxon>
    </lineage>
</organism>
<dbReference type="Gene3D" id="2.40.170.20">
    <property type="entry name" value="TonB-dependent receptor, beta-barrel domain"/>
    <property type="match status" value="1"/>
</dbReference>
<evidence type="ECO:0000256" key="3">
    <source>
        <dbReference type="ARBA" id="ARBA00023237"/>
    </source>
</evidence>
<dbReference type="EMBL" id="UOFA01000243">
    <property type="protein sequence ID" value="VAW45946.1"/>
    <property type="molecule type" value="Genomic_DNA"/>
</dbReference>
<reference evidence="5" key="1">
    <citation type="submission" date="2018-06" db="EMBL/GenBank/DDBJ databases">
        <authorList>
            <person name="Zhirakovskaya E."/>
        </authorList>
    </citation>
    <scope>NUCLEOTIDE SEQUENCE</scope>
</reference>
<name>A0A3B0WNQ0_9ZZZZ</name>
<dbReference type="AlphaFoldDB" id="A0A3B0WNQ0"/>